<proteinExistence type="predicted"/>
<dbReference type="EMBL" id="JAMYQB010000047">
    <property type="protein sequence ID" value="MER9408349.1"/>
    <property type="molecule type" value="Genomic_DNA"/>
</dbReference>
<organism evidence="1 2">
    <name type="scientific">Mesorhizobium caraganae</name>
    <dbReference type="NCBI Taxonomy" id="483206"/>
    <lineage>
        <taxon>Bacteria</taxon>
        <taxon>Pseudomonadati</taxon>
        <taxon>Pseudomonadota</taxon>
        <taxon>Alphaproteobacteria</taxon>
        <taxon>Hyphomicrobiales</taxon>
        <taxon>Phyllobacteriaceae</taxon>
        <taxon>Mesorhizobium</taxon>
    </lineage>
</organism>
<dbReference type="RefSeq" id="WP_352562258.1">
    <property type="nucleotide sequence ID" value="NZ_JAMYQB010000047.1"/>
</dbReference>
<gene>
    <name evidence="1" type="ORF">NKI36_30680</name>
</gene>
<dbReference type="Proteomes" id="UP001433071">
    <property type="component" value="Unassembled WGS sequence"/>
</dbReference>
<name>A0ABV1ZAL9_9HYPH</name>
<evidence type="ECO:0000313" key="1">
    <source>
        <dbReference type="EMBL" id="MER9408349.1"/>
    </source>
</evidence>
<accession>A0ABV1ZAL9</accession>
<evidence type="ECO:0000313" key="2">
    <source>
        <dbReference type="Proteomes" id="UP001433071"/>
    </source>
</evidence>
<sequence>MSLSGSVGFQYEVWPLIEAAVQEVTNGRFPDPAIVEADGAEPVDARAALKLVLPKFFGFLQWASAASREVSIFGPSDSSMWT</sequence>
<protein>
    <submittedName>
        <fullName evidence="1">Uncharacterized protein</fullName>
    </submittedName>
</protein>
<reference evidence="1 2" key="1">
    <citation type="journal article" date="2024" name="Proc. Natl. Acad. Sci. U.S.A.">
        <title>The evolutionary genomics of adaptation to stress in wild rhizobium bacteria.</title>
        <authorList>
            <person name="Kehlet-Delgado H."/>
            <person name="Montoya A.P."/>
            <person name="Jensen K.T."/>
            <person name="Wendlandt C.E."/>
            <person name="Dexheimer C."/>
            <person name="Roberts M."/>
            <person name="Torres Martinez L."/>
            <person name="Friesen M.L."/>
            <person name="Griffitts J.S."/>
            <person name="Porter S.S."/>
        </authorList>
    </citation>
    <scope>NUCLEOTIDE SEQUENCE [LARGE SCALE GENOMIC DNA]</scope>
    <source>
        <strain evidence="1 2">M0641</strain>
    </source>
</reference>
<keyword evidence="2" id="KW-1185">Reference proteome</keyword>
<comment type="caution">
    <text evidence="1">The sequence shown here is derived from an EMBL/GenBank/DDBJ whole genome shotgun (WGS) entry which is preliminary data.</text>
</comment>